<sequence>MATPTCPDCLTGSVKEGTPVGTVSTLHGLDTYIARPEKTPKGVVVIIPDLFGWEISNSRLLADSYAKKGGFLVYLPDFMKGNSPPSYTMHALDGLLAPASWSTTIVYKPFYLLQTLSAVIPFLWRNSEKVIKPRVWDFFSGIRNDPATSNLKVGAAGFCWGGKYAILLAHEQSMIDVAFTAHPSKMKFPDEWDAVRKPLSVAIGDVDMGIKIDMVKDIKALLEKKEDVPCELTIYPGAKHGFAVRADPKDEGQTKSAGEAEEQALTWFTKWFTLGAN</sequence>
<dbReference type="EMBL" id="VNKQ01000007">
    <property type="protein sequence ID" value="KAG0649896.1"/>
    <property type="molecule type" value="Genomic_DNA"/>
</dbReference>
<dbReference type="InterPro" id="IPR002925">
    <property type="entry name" value="Dienelactn_hydro"/>
</dbReference>
<feature type="domain" description="Dienelactone hydrolase" evidence="1">
    <location>
        <begin position="29"/>
        <end position="270"/>
    </location>
</feature>
<dbReference type="PANTHER" id="PTHR17630">
    <property type="entry name" value="DIENELACTONE HYDROLASE"/>
    <property type="match status" value="1"/>
</dbReference>
<evidence type="ECO:0000259" key="1">
    <source>
        <dbReference type="Pfam" id="PF01738"/>
    </source>
</evidence>
<proteinExistence type="predicted"/>
<evidence type="ECO:0000313" key="2">
    <source>
        <dbReference type="EMBL" id="KAG0649896.1"/>
    </source>
</evidence>
<organism evidence="2 3">
    <name type="scientific">Hyphodiscus hymeniophilus</name>
    <dbReference type="NCBI Taxonomy" id="353542"/>
    <lineage>
        <taxon>Eukaryota</taxon>
        <taxon>Fungi</taxon>
        <taxon>Dikarya</taxon>
        <taxon>Ascomycota</taxon>
        <taxon>Pezizomycotina</taxon>
        <taxon>Leotiomycetes</taxon>
        <taxon>Helotiales</taxon>
        <taxon>Hyphodiscaceae</taxon>
        <taxon>Hyphodiscus</taxon>
    </lineage>
</organism>
<evidence type="ECO:0000313" key="3">
    <source>
        <dbReference type="Proteomes" id="UP000785200"/>
    </source>
</evidence>
<dbReference type="Proteomes" id="UP000785200">
    <property type="component" value="Unassembled WGS sequence"/>
</dbReference>
<keyword evidence="3" id="KW-1185">Reference proteome</keyword>
<dbReference type="OrthoDB" id="17560at2759"/>
<dbReference type="Gene3D" id="3.40.50.1820">
    <property type="entry name" value="alpha/beta hydrolase"/>
    <property type="match status" value="1"/>
</dbReference>
<dbReference type="SUPFAM" id="SSF53474">
    <property type="entry name" value="alpha/beta-Hydrolases"/>
    <property type="match status" value="1"/>
</dbReference>
<dbReference type="GO" id="GO:0016787">
    <property type="term" value="F:hydrolase activity"/>
    <property type="evidence" value="ECO:0007669"/>
    <property type="project" value="InterPro"/>
</dbReference>
<dbReference type="PANTHER" id="PTHR17630:SF105">
    <property type="entry name" value="DIENELACTONE HYDROLASE FAMILY PROTEIN (AFU_ORTHOLOGUE AFUA_4G08790)"/>
    <property type="match status" value="1"/>
</dbReference>
<dbReference type="AlphaFoldDB" id="A0A9P6VKG6"/>
<dbReference type="Pfam" id="PF01738">
    <property type="entry name" value="DLH"/>
    <property type="match status" value="1"/>
</dbReference>
<protein>
    <submittedName>
        <fullName evidence="2">Tropolone synthesis I</fullName>
    </submittedName>
</protein>
<accession>A0A9P6VKG6</accession>
<dbReference type="InterPro" id="IPR029058">
    <property type="entry name" value="AB_hydrolase_fold"/>
</dbReference>
<gene>
    <name evidence="2" type="ORF">D0Z07_4056</name>
</gene>
<reference evidence="2" key="1">
    <citation type="submission" date="2019-07" db="EMBL/GenBank/DDBJ databases">
        <title>Hyphodiscus hymeniophilus genome sequencing and assembly.</title>
        <authorList>
            <person name="Kramer G."/>
            <person name="Nodwell J."/>
        </authorList>
    </citation>
    <scope>NUCLEOTIDE SEQUENCE</scope>
    <source>
        <strain evidence="2">ATCC 34498</strain>
    </source>
</reference>
<name>A0A9P6VKG6_9HELO</name>
<comment type="caution">
    <text evidence="2">The sequence shown here is derived from an EMBL/GenBank/DDBJ whole genome shotgun (WGS) entry which is preliminary data.</text>
</comment>